<dbReference type="Proteomes" id="UP000239322">
    <property type="component" value="Unassembled WGS sequence"/>
</dbReference>
<dbReference type="EMBL" id="PVLV01000096">
    <property type="protein sequence ID" value="PRH79861.1"/>
    <property type="molecule type" value="Genomic_DNA"/>
</dbReference>
<evidence type="ECO:0000259" key="1">
    <source>
        <dbReference type="Pfam" id="PF09348"/>
    </source>
</evidence>
<accession>A0A2S9PZL1</accession>
<dbReference type="PANTHER" id="PTHR34202">
    <property type="entry name" value="UPF0548 PROTEIN"/>
    <property type="match status" value="1"/>
</dbReference>
<protein>
    <submittedName>
        <fullName evidence="2">DUF1990 domain-containing protein</fullName>
    </submittedName>
</protein>
<organism evidence="2 3">
    <name type="scientific">Streptomyces solincola</name>
    <dbReference type="NCBI Taxonomy" id="2100817"/>
    <lineage>
        <taxon>Bacteria</taxon>
        <taxon>Bacillati</taxon>
        <taxon>Actinomycetota</taxon>
        <taxon>Actinomycetes</taxon>
        <taxon>Kitasatosporales</taxon>
        <taxon>Streptomycetaceae</taxon>
        <taxon>Streptomyces</taxon>
    </lineage>
</organism>
<dbReference type="Pfam" id="PF09348">
    <property type="entry name" value="DUF1990"/>
    <property type="match status" value="1"/>
</dbReference>
<dbReference type="OrthoDB" id="120660at2"/>
<dbReference type="InterPro" id="IPR014457">
    <property type="entry name" value="UCP010260"/>
</dbReference>
<dbReference type="PIRSF" id="PIRSF010260">
    <property type="entry name" value="UCP010260"/>
    <property type="match status" value="1"/>
</dbReference>
<evidence type="ECO:0000313" key="2">
    <source>
        <dbReference type="EMBL" id="PRH79861.1"/>
    </source>
</evidence>
<dbReference type="RefSeq" id="WP_105868041.1">
    <property type="nucleotide sequence ID" value="NZ_PVLV01000096.1"/>
</dbReference>
<dbReference type="AlphaFoldDB" id="A0A2S9PZL1"/>
<dbReference type="InterPro" id="IPR018960">
    <property type="entry name" value="DUF1990"/>
</dbReference>
<evidence type="ECO:0000313" key="3">
    <source>
        <dbReference type="Proteomes" id="UP000239322"/>
    </source>
</evidence>
<gene>
    <name evidence="2" type="ORF">C6N75_07385</name>
</gene>
<name>A0A2S9PZL1_9ACTN</name>
<comment type="caution">
    <text evidence="2">The sequence shown here is derived from an EMBL/GenBank/DDBJ whole genome shotgun (WGS) entry which is preliminary data.</text>
</comment>
<dbReference type="PANTHER" id="PTHR34202:SF1">
    <property type="entry name" value="UPF0548 PROTEIN"/>
    <property type="match status" value="1"/>
</dbReference>
<proteinExistence type="predicted"/>
<sequence length="184" mass="19923">MTRLIRALGDAGADRRGGAALSYPEVGATLHRPLPAGYHHLHRTTRVGQGRAVFERAGAAVTSWRLHRRSGMRVEADAPHAEPGGEVSVGRWAGRFGVEAPCTVVWTVADASRTGFAYGTRPGHPERGEESFVAELRADGSVWFTVTAFSRPACWYTRLAGPLVPVAQGVYARHLGRTLRRLAT</sequence>
<reference evidence="2 3" key="1">
    <citation type="submission" date="2018-03" db="EMBL/GenBank/DDBJ databases">
        <title>Novel Streptomyces sp. from soil.</title>
        <authorList>
            <person name="Tan G.Y.A."/>
            <person name="Lee Z.Y."/>
        </authorList>
    </citation>
    <scope>NUCLEOTIDE SEQUENCE [LARGE SCALE GENOMIC DNA]</scope>
    <source>
        <strain evidence="2 3">ST5x</strain>
    </source>
</reference>
<keyword evidence="3" id="KW-1185">Reference proteome</keyword>
<feature type="domain" description="DUF1990" evidence="1">
    <location>
        <begin position="22"/>
        <end position="177"/>
    </location>
</feature>